<dbReference type="InterPro" id="IPR001854">
    <property type="entry name" value="Ribosomal_uL29"/>
</dbReference>
<gene>
    <name evidence="5" type="primary">rpmC</name>
    <name evidence="6" type="ORF">A3A36_00685</name>
</gene>
<protein>
    <recommendedName>
        <fullName evidence="4 5">Large ribosomal subunit protein uL29</fullName>
    </recommendedName>
</protein>
<evidence type="ECO:0000256" key="5">
    <source>
        <dbReference type="HAMAP-Rule" id="MF_00374"/>
    </source>
</evidence>
<dbReference type="Proteomes" id="UP000178811">
    <property type="component" value="Unassembled WGS sequence"/>
</dbReference>
<dbReference type="Pfam" id="PF00831">
    <property type="entry name" value="Ribosomal_L29"/>
    <property type="match status" value="1"/>
</dbReference>
<organism evidence="6 7">
    <name type="scientific">Candidatus Kaiserbacteria bacterium RIFCSPLOWO2_01_FULL_52_12b</name>
    <dbReference type="NCBI Taxonomy" id="1798509"/>
    <lineage>
        <taxon>Bacteria</taxon>
        <taxon>Candidatus Kaiseribacteriota</taxon>
    </lineage>
</organism>
<dbReference type="AlphaFoldDB" id="A0A1F6EX32"/>
<dbReference type="GO" id="GO:1990904">
    <property type="term" value="C:ribonucleoprotein complex"/>
    <property type="evidence" value="ECO:0007669"/>
    <property type="project" value="UniProtKB-KW"/>
</dbReference>
<evidence type="ECO:0000256" key="1">
    <source>
        <dbReference type="ARBA" id="ARBA00009254"/>
    </source>
</evidence>
<dbReference type="EMBL" id="MFLW01000021">
    <property type="protein sequence ID" value="OGG78168.1"/>
    <property type="molecule type" value="Genomic_DNA"/>
</dbReference>
<evidence type="ECO:0000256" key="2">
    <source>
        <dbReference type="ARBA" id="ARBA00022980"/>
    </source>
</evidence>
<dbReference type="Gene3D" id="1.10.287.310">
    <property type="match status" value="1"/>
</dbReference>
<proteinExistence type="inferred from homology"/>
<dbReference type="GO" id="GO:0006412">
    <property type="term" value="P:translation"/>
    <property type="evidence" value="ECO:0007669"/>
    <property type="project" value="UniProtKB-UniRule"/>
</dbReference>
<dbReference type="SUPFAM" id="SSF46561">
    <property type="entry name" value="Ribosomal protein L29 (L29p)"/>
    <property type="match status" value="1"/>
</dbReference>
<evidence type="ECO:0000313" key="7">
    <source>
        <dbReference type="Proteomes" id="UP000178811"/>
    </source>
</evidence>
<sequence length="66" mass="7355">MTKKVRMTTRTDEELGKLLVDTRAELRTHRFAAAGARAKDPSSSKKLRATIARVLTEQSARARKTA</sequence>
<comment type="caution">
    <text evidence="6">The sequence shown here is derived from an EMBL/GenBank/DDBJ whole genome shotgun (WGS) entry which is preliminary data.</text>
</comment>
<keyword evidence="3 5" id="KW-0687">Ribonucleoprotein</keyword>
<dbReference type="GO" id="GO:0003735">
    <property type="term" value="F:structural constituent of ribosome"/>
    <property type="evidence" value="ECO:0007669"/>
    <property type="project" value="InterPro"/>
</dbReference>
<evidence type="ECO:0000256" key="3">
    <source>
        <dbReference type="ARBA" id="ARBA00023274"/>
    </source>
</evidence>
<accession>A0A1F6EX32</accession>
<name>A0A1F6EX32_9BACT</name>
<reference evidence="6 7" key="1">
    <citation type="journal article" date="2016" name="Nat. Commun.">
        <title>Thousands of microbial genomes shed light on interconnected biogeochemical processes in an aquifer system.</title>
        <authorList>
            <person name="Anantharaman K."/>
            <person name="Brown C.T."/>
            <person name="Hug L.A."/>
            <person name="Sharon I."/>
            <person name="Castelle C.J."/>
            <person name="Probst A.J."/>
            <person name="Thomas B.C."/>
            <person name="Singh A."/>
            <person name="Wilkins M.J."/>
            <person name="Karaoz U."/>
            <person name="Brodie E.L."/>
            <person name="Williams K.H."/>
            <person name="Hubbard S.S."/>
            <person name="Banfield J.F."/>
        </authorList>
    </citation>
    <scope>NUCLEOTIDE SEQUENCE [LARGE SCALE GENOMIC DNA]</scope>
</reference>
<evidence type="ECO:0000256" key="4">
    <source>
        <dbReference type="ARBA" id="ARBA00035204"/>
    </source>
</evidence>
<dbReference type="GO" id="GO:0005840">
    <property type="term" value="C:ribosome"/>
    <property type="evidence" value="ECO:0007669"/>
    <property type="project" value="UniProtKB-KW"/>
</dbReference>
<comment type="similarity">
    <text evidence="1 5">Belongs to the universal ribosomal protein uL29 family.</text>
</comment>
<dbReference type="NCBIfam" id="TIGR00012">
    <property type="entry name" value="L29"/>
    <property type="match status" value="1"/>
</dbReference>
<dbReference type="InterPro" id="IPR036049">
    <property type="entry name" value="Ribosomal_uL29_sf"/>
</dbReference>
<evidence type="ECO:0000313" key="6">
    <source>
        <dbReference type="EMBL" id="OGG78168.1"/>
    </source>
</evidence>
<keyword evidence="2 5" id="KW-0689">Ribosomal protein</keyword>
<dbReference type="HAMAP" id="MF_00374">
    <property type="entry name" value="Ribosomal_uL29"/>
    <property type="match status" value="1"/>
</dbReference>